<accession>R4UM51</accession>
<dbReference type="AlphaFoldDB" id="R4UM51"/>
<dbReference type="eggNOG" id="COG3457">
    <property type="taxonomic scope" value="Bacteria"/>
</dbReference>
<name>R4UM51_9MOLU</name>
<dbReference type="Proteomes" id="UP000013963">
    <property type="component" value="Chromosome"/>
</dbReference>
<evidence type="ECO:0000256" key="1">
    <source>
        <dbReference type="ARBA" id="ARBA00001933"/>
    </source>
</evidence>
<reference evidence="5 6" key="1">
    <citation type="journal article" date="2013" name="Genome Biol. Evol.">
        <title>Complete genomes of two dipteran-associated spiroplasmas provided insights into the origin, dynamics, and impacts of viral invasion in spiroplasma.</title>
        <authorList>
            <person name="Ku C."/>
            <person name="Lo W.S."/>
            <person name="Chen L.L."/>
            <person name="Kuo C.H."/>
        </authorList>
    </citation>
    <scope>NUCLEOTIDE SEQUENCE [LARGE SCALE GENOMIC DNA]</scope>
    <source>
        <strain evidence="5">EA-1</strain>
    </source>
</reference>
<dbReference type="Pfam" id="PF01168">
    <property type="entry name" value="Ala_racemase_N"/>
    <property type="match status" value="1"/>
</dbReference>
<evidence type="ECO:0000256" key="2">
    <source>
        <dbReference type="ARBA" id="ARBA00022898"/>
    </source>
</evidence>
<dbReference type="KEGG" id="ssyr:SSYRP_v1c07210"/>
<evidence type="ECO:0000259" key="4">
    <source>
        <dbReference type="Pfam" id="PF01168"/>
    </source>
</evidence>
<dbReference type="GO" id="GO:0008784">
    <property type="term" value="F:alanine racemase activity"/>
    <property type="evidence" value="ECO:0007669"/>
    <property type="project" value="TreeGrafter"/>
</dbReference>
<dbReference type="SUPFAM" id="SSF51419">
    <property type="entry name" value="PLP-binding barrel"/>
    <property type="match status" value="1"/>
</dbReference>
<proteinExistence type="predicted"/>
<keyword evidence="6" id="KW-1185">Reference proteome</keyword>
<keyword evidence="2" id="KW-0663">Pyridoxal phosphate</keyword>
<dbReference type="OrthoDB" id="504078at2"/>
<evidence type="ECO:0000256" key="3">
    <source>
        <dbReference type="ARBA" id="ARBA00023235"/>
    </source>
</evidence>
<dbReference type="PANTHER" id="PTHR30511:SF3">
    <property type="entry name" value="LYSINE RACEMASE"/>
    <property type="match status" value="1"/>
</dbReference>
<dbReference type="HOGENOM" id="CLU_067103_0_0_14"/>
<protein>
    <submittedName>
        <fullName evidence="5">Putative alanine racemase domain-containing protein</fullName>
    </submittedName>
</protein>
<keyword evidence="3" id="KW-0413">Isomerase</keyword>
<gene>
    <name evidence="5" type="ORF">SSYRP_v1c07210</name>
</gene>
<dbReference type="InterPro" id="IPR029066">
    <property type="entry name" value="PLP-binding_barrel"/>
</dbReference>
<evidence type="ECO:0000313" key="6">
    <source>
        <dbReference type="Proteomes" id="UP000013963"/>
    </source>
</evidence>
<organism evidence="5 6">
    <name type="scientific">Spiroplasma syrphidicola EA-1</name>
    <dbReference type="NCBI Taxonomy" id="1276229"/>
    <lineage>
        <taxon>Bacteria</taxon>
        <taxon>Bacillati</taxon>
        <taxon>Mycoplasmatota</taxon>
        <taxon>Mollicutes</taxon>
        <taxon>Entomoplasmatales</taxon>
        <taxon>Spiroplasmataceae</taxon>
        <taxon>Spiroplasma</taxon>
    </lineage>
</organism>
<dbReference type="EMBL" id="CP005078">
    <property type="protein sequence ID" value="AGM26311.1"/>
    <property type="molecule type" value="Genomic_DNA"/>
</dbReference>
<dbReference type="GO" id="GO:0030170">
    <property type="term" value="F:pyridoxal phosphate binding"/>
    <property type="evidence" value="ECO:0007669"/>
    <property type="project" value="TreeGrafter"/>
</dbReference>
<dbReference type="GO" id="GO:0005829">
    <property type="term" value="C:cytosol"/>
    <property type="evidence" value="ECO:0007669"/>
    <property type="project" value="TreeGrafter"/>
</dbReference>
<dbReference type="InterPro" id="IPR000821">
    <property type="entry name" value="Ala_racemase"/>
</dbReference>
<sequence>MYPKITWDLSKIRRNCREMLKEAANRNLDLVSVVNLAAGHEEIVWALAIQGIKTIGDSRVLNLKKYQDIPIKKMLLRAPMLKELKYLVEYADCTFISDLQTMRNLNQEAIRQNKHVEIILMINEKELHTAFDSNYHFIAELTEIATFSNLVLTGLGTNLSQYDEPDVVINKLNNLAHFKRILEEKLGISISLISCGGSNHISIWDSENLDKANNQIRSGTGILMGVGLNHEPIPFLEQETSWLEAQIIEVYPSSLSTKITVSGGDDELLATDSNPNHKQAVIALGHQDCYSNDLITTDDNIKILRQGPDYTILDVTNSEKDYQVGDVIKFNLTYLANLALMNSEYVVKEYLI</sequence>
<dbReference type="STRING" id="1276229.SSYRP_v1c07210"/>
<comment type="cofactor">
    <cofactor evidence="1">
        <name>pyridoxal 5'-phosphate</name>
        <dbReference type="ChEBI" id="CHEBI:597326"/>
    </cofactor>
</comment>
<dbReference type="InterPro" id="IPR001608">
    <property type="entry name" value="Ala_racemase_N"/>
</dbReference>
<dbReference type="RefSeq" id="WP_016340954.1">
    <property type="nucleotide sequence ID" value="NC_021284.1"/>
</dbReference>
<dbReference type="PATRIC" id="fig|1276229.3.peg.716"/>
<evidence type="ECO:0000313" key="5">
    <source>
        <dbReference type="EMBL" id="AGM26311.1"/>
    </source>
</evidence>
<dbReference type="Gene3D" id="3.20.20.10">
    <property type="entry name" value="Alanine racemase"/>
    <property type="match status" value="1"/>
</dbReference>
<feature type="domain" description="Alanine racemase N-terminal" evidence="4">
    <location>
        <begin position="8"/>
        <end position="222"/>
    </location>
</feature>
<dbReference type="PANTHER" id="PTHR30511">
    <property type="entry name" value="ALANINE RACEMASE"/>
    <property type="match status" value="1"/>
</dbReference>